<sequence>MEPVEEKTAAEYLDKLGAVFHYDCYTEKKPEGCHQYAEYLIVAKKDPSKAFEVFNNCCHQMKFSESCLALGNMYLTGNGPHPKEFSKALQLFDTACELGSMGGCNNSGLVHQNGYEGQPPDYQKALQCFHRSCEGGFKNGCFNESIIYLQGKEKVPKDMSKALEYSLKSCELGHPWGCANASRMLKLGDGGLERNEKRAEELLKKAKQHNLKWPCHETTLYVSKSAIGEWVWLSKTNLS</sequence>
<reference evidence="3" key="1">
    <citation type="submission" date="2017-05" db="UniProtKB">
        <authorList>
            <consortium name="EnsemblMetazoa"/>
        </authorList>
    </citation>
    <scope>IDENTIFICATION</scope>
</reference>
<dbReference type="GO" id="GO:0005758">
    <property type="term" value="C:mitochondrial intermembrane space"/>
    <property type="evidence" value="ECO:0007669"/>
    <property type="project" value="TreeGrafter"/>
</dbReference>
<dbReference type="AlphaFoldDB" id="A0A1X7T229"/>
<dbReference type="PANTHER" id="PTHR13891:SF1">
    <property type="entry name" value="CYTOCHROME C OXIDASE ASSEMBLY FACTOR 7"/>
    <property type="match status" value="1"/>
</dbReference>
<accession>A0A1X7T229</accession>
<dbReference type="SMART" id="SM00671">
    <property type="entry name" value="SEL1"/>
    <property type="match status" value="4"/>
</dbReference>
<evidence type="ECO:0008006" key="4">
    <source>
        <dbReference type="Google" id="ProtNLM"/>
    </source>
</evidence>
<dbReference type="Pfam" id="PF08238">
    <property type="entry name" value="Sel1"/>
    <property type="match status" value="4"/>
</dbReference>
<evidence type="ECO:0000256" key="2">
    <source>
        <dbReference type="ARBA" id="ARBA00022737"/>
    </source>
</evidence>
<dbReference type="eggNOG" id="KOG4014">
    <property type="taxonomic scope" value="Eukaryota"/>
</dbReference>
<dbReference type="OrthoDB" id="272077at2759"/>
<protein>
    <recommendedName>
        <fullName evidence="4">Beta-lactamase</fullName>
    </recommendedName>
</protein>
<dbReference type="STRING" id="400682.A0A1X7T229"/>
<dbReference type="InterPro" id="IPR006597">
    <property type="entry name" value="Sel1-like"/>
</dbReference>
<comment type="similarity">
    <text evidence="1">Belongs to the hcp beta-lactamase family.</text>
</comment>
<dbReference type="PANTHER" id="PTHR13891">
    <property type="entry name" value="CYTOCHROME C OXIDASE ASSEMBLY FACTOR 7"/>
    <property type="match status" value="1"/>
</dbReference>
<dbReference type="InterPro" id="IPR040239">
    <property type="entry name" value="HcpB-like"/>
</dbReference>
<evidence type="ECO:0000256" key="1">
    <source>
        <dbReference type="ARBA" id="ARBA00008486"/>
    </source>
</evidence>
<dbReference type="InParanoid" id="A0A1X7T229"/>
<evidence type="ECO:0000313" key="3">
    <source>
        <dbReference type="EnsemblMetazoa" id="Aqu2.1.08489_001"/>
    </source>
</evidence>
<dbReference type="EnsemblMetazoa" id="Aqu2.1.08489_001">
    <property type="protein sequence ID" value="Aqu2.1.08489_001"/>
    <property type="gene ID" value="Aqu2.1.08489"/>
</dbReference>
<organism evidence="3">
    <name type="scientific">Amphimedon queenslandica</name>
    <name type="common">Sponge</name>
    <dbReference type="NCBI Taxonomy" id="400682"/>
    <lineage>
        <taxon>Eukaryota</taxon>
        <taxon>Metazoa</taxon>
        <taxon>Porifera</taxon>
        <taxon>Demospongiae</taxon>
        <taxon>Heteroscleromorpha</taxon>
        <taxon>Haplosclerida</taxon>
        <taxon>Niphatidae</taxon>
        <taxon>Amphimedon</taxon>
    </lineage>
</organism>
<dbReference type="InterPro" id="IPR011990">
    <property type="entry name" value="TPR-like_helical_dom_sf"/>
</dbReference>
<name>A0A1X7T229_AMPQE</name>
<dbReference type="Gene3D" id="1.25.40.10">
    <property type="entry name" value="Tetratricopeptide repeat domain"/>
    <property type="match status" value="1"/>
</dbReference>
<proteinExistence type="inferred from homology"/>
<dbReference type="SUPFAM" id="SSF81901">
    <property type="entry name" value="HCP-like"/>
    <property type="match status" value="1"/>
</dbReference>
<keyword evidence="2" id="KW-0677">Repeat</keyword>